<reference evidence="1" key="1">
    <citation type="submission" date="2022-10" db="EMBL/GenBank/DDBJ databases">
        <title>Culturing micro-colonial fungi from biological soil crusts in the Mojave desert and describing Neophaeococcomyces mojavensis, and introducing the new genera and species Taxawa tesnikishii.</title>
        <authorList>
            <person name="Kurbessoian T."/>
            <person name="Stajich J.E."/>
        </authorList>
    </citation>
    <scope>NUCLEOTIDE SEQUENCE</scope>
    <source>
        <strain evidence="1">JES_112</strain>
    </source>
</reference>
<protein>
    <submittedName>
        <fullName evidence="1">Uncharacterized protein</fullName>
    </submittedName>
</protein>
<keyword evidence="2" id="KW-1185">Reference proteome</keyword>
<proteinExistence type="predicted"/>
<gene>
    <name evidence="1" type="ORF">H2198_008450</name>
</gene>
<dbReference type="EMBL" id="JAPDRQ010000206">
    <property type="protein sequence ID" value="KAJ9652275.1"/>
    <property type="molecule type" value="Genomic_DNA"/>
</dbReference>
<sequence>MVKVAIAGGTGGVGRAIVDAFKDQTTHTLIILSRKGNPELEAQLNIPMVQIDYSEPSSCQKTLDEYQIHTVISALSLHTQEHSDAQISLIRGAAASSHVKRFAPSEFGIPYEQKHAEAFPNAAFKTAAIAELDKTDLEYTRFINGYFMDYLGIPKFKSYLRPILVGIDIQNKVAGIPGSGNTPVVFTSTKDVGKFVVASVGLDKWNLKSLMVGDRKTWNEVLAIAQKITGAKFEVHYDSVEKMKTGQITELPSHPNFYPFFPKEHLQGLFALFGLWFHSGEFNFDASGKEFLNELFPEIQPISVSQIIEEGWA</sequence>
<evidence type="ECO:0000313" key="1">
    <source>
        <dbReference type="EMBL" id="KAJ9652275.1"/>
    </source>
</evidence>
<accession>A0ACC2ZXB9</accession>
<comment type="caution">
    <text evidence="1">The sequence shown here is derived from an EMBL/GenBank/DDBJ whole genome shotgun (WGS) entry which is preliminary data.</text>
</comment>
<dbReference type="Proteomes" id="UP001172386">
    <property type="component" value="Unassembled WGS sequence"/>
</dbReference>
<name>A0ACC2ZXB9_9EURO</name>
<evidence type="ECO:0000313" key="2">
    <source>
        <dbReference type="Proteomes" id="UP001172386"/>
    </source>
</evidence>
<organism evidence="1 2">
    <name type="scientific">Neophaeococcomyces mojaviensis</name>
    <dbReference type="NCBI Taxonomy" id="3383035"/>
    <lineage>
        <taxon>Eukaryota</taxon>
        <taxon>Fungi</taxon>
        <taxon>Dikarya</taxon>
        <taxon>Ascomycota</taxon>
        <taxon>Pezizomycotina</taxon>
        <taxon>Eurotiomycetes</taxon>
        <taxon>Chaetothyriomycetidae</taxon>
        <taxon>Chaetothyriales</taxon>
        <taxon>Chaetothyriales incertae sedis</taxon>
        <taxon>Neophaeococcomyces</taxon>
    </lineage>
</organism>